<comment type="caution">
    <text evidence="3">The sequence shown here is derived from an EMBL/GenBank/DDBJ whole genome shotgun (WGS) entry which is preliminary data.</text>
</comment>
<dbReference type="GO" id="GO:0035556">
    <property type="term" value="P:intracellular signal transduction"/>
    <property type="evidence" value="ECO:0007669"/>
    <property type="project" value="InterPro"/>
</dbReference>
<dbReference type="SMART" id="SM00044">
    <property type="entry name" value="CYCc"/>
    <property type="match status" value="1"/>
</dbReference>
<dbReference type="Proteomes" id="UP001151234">
    <property type="component" value="Unassembled WGS sequence"/>
</dbReference>
<feature type="transmembrane region" description="Helical" evidence="1">
    <location>
        <begin position="160"/>
        <end position="178"/>
    </location>
</feature>
<dbReference type="InterPro" id="IPR050697">
    <property type="entry name" value="Adenylyl/Guanylyl_Cyclase_3/4"/>
</dbReference>
<evidence type="ECO:0000256" key="1">
    <source>
        <dbReference type="SAM" id="Phobius"/>
    </source>
</evidence>
<keyword evidence="1" id="KW-1133">Transmembrane helix</keyword>
<sequence>MSEQSIWTRARRLWGLPRSSNPATGDADHRFAEAALERHKREGMVLAFRTRFAAMVLIAVMLPFINFSIEVIYYQALALSFILIGWAQFRVARVGVSRAELLLLWCDLILMAIVLLVPNPLSDNEWPLAMQYRFEGFMYFYVLLALGTLAYSWRTVRGIGVMTAGLWMISFGIVWLVSSEDVALTEAVNGAFLPDGEMARLLNPNNLLAYIRVQEVIVFLIVAVTLSVTVRRYSNLLMGHAALERERENLARYFSPNVVEELSHNDEPLKKVRTQDIAVLFVDIVGFTEYAADKSSEDVIGTLREFHQRMEEEVFSHNGTLDKYLGDGLMATFGTPIATDRDAVNALRCARSMMQSMARWNQERSLAGEPPLRASFGLHYGPAVLGDIGSNRLEFAVIGNTVNVASRVEALTRGLTAELAATDELLERVREEDGADGGLVSDFTRHDDVAIRGLESGVTVWTLPPNTNAAAGQGAAG</sequence>
<organism evidence="3 4">
    <name type="scientific">Hoeflea prorocentri</name>
    <dbReference type="NCBI Taxonomy" id="1922333"/>
    <lineage>
        <taxon>Bacteria</taxon>
        <taxon>Pseudomonadati</taxon>
        <taxon>Pseudomonadota</taxon>
        <taxon>Alphaproteobacteria</taxon>
        <taxon>Hyphomicrobiales</taxon>
        <taxon>Rhizobiaceae</taxon>
        <taxon>Hoeflea</taxon>
    </lineage>
</organism>
<gene>
    <name evidence="3" type="ORF">OQ273_21365</name>
</gene>
<dbReference type="PROSITE" id="PS50125">
    <property type="entry name" value="GUANYLATE_CYCLASE_2"/>
    <property type="match status" value="1"/>
</dbReference>
<dbReference type="CDD" id="cd07302">
    <property type="entry name" value="CHD"/>
    <property type="match status" value="1"/>
</dbReference>
<dbReference type="GO" id="GO:0009190">
    <property type="term" value="P:cyclic nucleotide biosynthetic process"/>
    <property type="evidence" value="ECO:0007669"/>
    <property type="project" value="InterPro"/>
</dbReference>
<dbReference type="PANTHER" id="PTHR43081:SF1">
    <property type="entry name" value="ADENYLATE CYCLASE, TERMINAL-DIFFERENTIATION SPECIFIC"/>
    <property type="match status" value="1"/>
</dbReference>
<keyword evidence="4" id="KW-1185">Reference proteome</keyword>
<feature type="transmembrane region" description="Helical" evidence="1">
    <location>
        <begin position="71"/>
        <end position="89"/>
    </location>
</feature>
<dbReference type="AlphaFoldDB" id="A0A9X3UM28"/>
<reference evidence="3" key="1">
    <citation type="submission" date="2022-11" db="EMBL/GenBank/DDBJ databases">
        <title>Draft genome sequence of Hoeflea poritis E7-10 and Hoeflea prorocentri PM5-8, separated from scleractinian coral Porites lutea and marine dinoflagellate.</title>
        <authorList>
            <person name="Zhang G."/>
            <person name="Wei Q."/>
            <person name="Cai L."/>
        </authorList>
    </citation>
    <scope>NUCLEOTIDE SEQUENCE</scope>
    <source>
        <strain evidence="3">PM5-8</strain>
    </source>
</reference>
<dbReference type="Pfam" id="PF00211">
    <property type="entry name" value="Guanylate_cyc"/>
    <property type="match status" value="1"/>
</dbReference>
<feature type="transmembrane region" description="Helical" evidence="1">
    <location>
        <begin position="137"/>
        <end position="153"/>
    </location>
</feature>
<dbReference type="PANTHER" id="PTHR43081">
    <property type="entry name" value="ADENYLATE CYCLASE, TERMINAL-DIFFERENTIATION SPECIFIC-RELATED"/>
    <property type="match status" value="1"/>
</dbReference>
<feature type="transmembrane region" description="Helical" evidence="1">
    <location>
        <begin position="207"/>
        <end position="230"/>
    </location>
</feature>
<feature type="transmembrane region" description="Helical" evidence="1">
    <location>
        <begin position="46"/>
        <end position="65"/>
    </location>
</feature>
<accession>A0A9X3UM28</accession>
<dbReference type="Gene3D" id="3.30.70.1230">
    <property type="entry name" value="Nucleotide cyclase"/>
    <property type="match status" value="1"/>
</dbReference>
<evidence type="ECO:0000259" key="2">
    <source>
        <dbReference type="PROSITE" id="PS50125"/>
    </source>
</evidence>
<feature type="transmembrane region" description="Helical" evidence="1">
    <location>
        <begin position="101"/>
        <end position="117"/>
    </location>
</feature>
<dbReference type="GO" id="GO:0004016">
    <property type="term" value="F:adenylate cyclase activity"/>
    <property type="evidence" value="ECO:0007669"/>
    <property type="project" value="UniProtKB-ARBA"/>
</dbReference>
<proteinExistence type="predicted"/>
<dbReference type="RefSeq" id="WP_267992942.1">
    <property type="nucleotide sequence ID" value="NZ_JAPJZI010000001.1"/>
</dbReference>
<keyword evidence="1" id="KW-0812">Transmembrane</keyword>
<feature type="domain" description="Guanylate cyclase" evidence="2">
    <location>
        <begin position="278"/>
        <end position="409"/>
    </location>
</feature>
<name>A0A9X3UM28_9HYPH</name>
<evidence type="ECO:0000313" key="3">
    <source>
        <dbReference type="EMBL" id="MDA5401135.1"/>
    </source>
</evidence>
<evidence type="ECO:0000313" key="4">
    <source>
        <dbReference type="Proteomes" id="UP001151234"/>
    </source>
</evidence>
<dbReference type="EMBL" id="JAPJZI010000001">
    <property type="protein sequence ID" value="MDA5401135.1"/>
    <property type="molecule type" value="Genomic_DNA"/>
</dbReference>
<keyword evidence="1" id="KW-0472">Membrane</keyword>
<dbReference type="InterPro" id="IPR001054">
    <property type="entry name" value="A/G_cyclase"/>
</dbReference>
<dbReference type="SUPFAM" id="SSF55073">
    <property type="entry name" value="Nucleotide cyclase"/>
    <property type="match status" value="1"/>
</dbReference>
<protein>
    <submittedName>
        <fullName evidence="3">Adenylate/guanylate cyclase domain-containing protein</fullName>
    </submittedName>
</protein>
<dbReference type="InterPro" id="IPR029787">
    <property type="entry name" value="Nucleotide_cyclase"/>
</dbReference>